<dbReference type="InterPro" id="IPR010845">
    <property type="entry name" value="FlaF"/>
</dbReference>
<keyword evidence="1" id="KW-0969">Cilium</keyword>
<organism evidence="1 2">
    <name type="scientific">Rhizomicrobium electricum</name>
    <dbReference type="NCBI Taxonomy" id="480070"/>
    <lineage>
        <taxon>Bacteria</taxon>
        <taxon>Pseudomonadati</taxon>
        <taxon>Pseudomonadota</taxon>
        <taxon>Alphaproteobacteria</taxon>
        <taxon>Micropepsales</taxon>
        <taxon>Micropepsaceae</taxon>
        <taxon>Rhizomicrobium</taxon>
    </lineage>
</organism>
<dbReference type="EMBL" id="BAAADD010000013">
    <property type="protein sequence ID" value="GAA0587726.1"/>
    <property type="molecule type" value="Genomic_DNA"/>
</dbReference>
<keyword evidence="2" id="KW-1185">Reference proteome</keyword>
<gene>
    <name evidence="1" type="primary">flaF</name>
    <name evidence="1" type="ORF">GCM10008942_40950</name>
</gene>
<dbReference type="Proteomes" id="UP001499951">
    <property type="component" value="Unassembled WGS sequence"/>
</dbReference>
<keyword evidence="1" id="KW-0966">Cell projection</keyword>
<sequence length="116" mass="13073">MTLKAYQNTQQITENPRETEYRLFGQVTGALITAQREKRTGGPLCEAIDWNRKLWRLLAADCLDEHNKLPDGLRANIVSLSLFVTRYSKDVMRSGAPLDPLIEINRSIMQGLQGAA</sequence>
<proteinExistence type="predicted"/>
<evidence type="ECO:0000313" key="1">
    <source>
        <dbReference type="EMBL" id="GAA0587726.1"/>
    </source>
</evidence>
<keyword evidence="1" id="KW-0282">Flagellum</keyword>
<protein>
    <submittedName>
        <fullName evidence="1">Flagellar biosynthesis regulator FlaF</fullName>
    </submittedName>
</protein>
<comment type="caution">
    <text evidence="1">The sequence shown here is derived from an EMBL/GenBank/DDBJ whole genome shotgun (WGS) entry which is preliminary data.</text>
</comment>
<dbReference type="RefSeq" id="WP_166937485.1">
    <property type="nucleotide sequence ID" value="NZ_BAAADD010000013.1"/>
</dbReference>
<dbReference type="NCBIfam" id="NF009435">
    <property type="entry name" value="PRK12794.1"/>
    <property type="match status" value="1"/>
</dbReference>
<dbReference type="Pfam" id="PF07309">
    <property type="entry name" value="FlaF"/>
    <property type="match status" value="1"/>
</dbReference>
<accession>A0ABN1FC92</accession>
<name>A0ABN1FC92_9PROT</name>
<reference evidence="1 2" key="1">
    <citation type="journal article" date="2019" name="Int. J. Syst. Evol. Microbiol.">
        <title>The Global Catalogue of Microorganisms (GCM) 10K type strain sequencing project: providing services to taxonomists for standard genome sequencing and annotation.</title>
        <authorList>
            <consortium name="The Broad Institute Genomics Platform"/>
            <consortium name="The Broad Institute Genome Sequencing Center for Infectious Disease"/>
            <person name="Wu L."/>
            <person name="Ma J."/>
        </authorList>
    </citation>
    <scope>NUCLEOTIDE SEQUENCE [LARGE SCALE GENOMIC DNA]</scope>
    <source>
        <strain evidence="1 2">JCM 15089</strain>
    </source>
</reference>
<evidence type="ECO:0000313" key="2">
    <source>
        <dbReference type="Proteomes" id="UP001499951"/>
    </source>
</evidence>